<dbReference type="AlphaFoldDB" id="A0A437K4K5"/>
<gene>
    <name evidence="5" type="ORF">EM808_24230</name>
</gene>
<keyword evidence="6" id="KW-1185">Reference proteome</keyword>
<evidence type="ECO:0000313" key="5">
    <source>
        <dbReference type="EMBL" id="RVT57584.1"/>
    </source>
</evidence>
<dbReference type="PIRSF" id="PIRSF026508">
    <property type="entry name" value="TelA"/>
    <property type="match status" value="1"/>
</dbReference>
<evidence type="ECO:0000313" key="6">
    <source>
        <dbReference type="Proteomes" id="UP000288024"/>
    </source>
</evidence>
<name>A0A437K4K5_9BACI</name>
<reference evidence="5 6" key="1">
    <citation type="submission" date="2019-01" db="EMBL/GenBank/DDBJ databases">
        <title>Bacillus sp. M5HDSG1-1, whole genome shotgun sequence.</title>
        <authorList>
            <person name="Tuo L."/>
        </authorList>
    </citation>
    <scope>NUCLEOTIDE SEQUENCE [LARGE SCALE GENOMIC DNA]</scope>
    <source>
        <strain evidence="5 6">M5HDSG1-1</strain>
    </source>
</reference>
<dbReference type="PANTHER" id="PTHR38432:SF1">
    <property type="entry name" value="TELA-LIKE PROTEIN SAOUHSC_01408"/>
    <property type="match status" value="1"/>
</dbReference>
<dbReference type="InterPro" id="IPR008863">
    <property type="entry name" value="Toxic_anion-R_TelA"/>
</dbReference>
<comment type="similarity">
    <text evidence="1 2">Belongs to the TelA family.</text>
</comment>
<keyword evidence="3" id="KW-0175">Coiled coil</keyword>
<protein>
    <submittedName>
        <fullName evidence="5">Toxic anion resistance protein</fullName>
    </submittedName>
</protein>
<dbReference type="PANTHER" id="PTHR38432">
    <property type="entry name" value="TELA-LIKE PROTEIN SAOUHSC_01408"/>
    <property type="match status" value="1"/>
</dbReference>
<evidence type="ECO:0000256" key="3">
    <source>
        <dbReference type="SAM" id="Coils"/>
    </source>
</evidence>
<evidence type="ECO:0000256" key="4">
    <source>
        <dbReference type="SAM" id="MobiDB-lite"/>
    </source>
</evidence>
<comment type="caution">
    <text evidence="5">The sequence shown here is derived from an EMBL/GenBank/DDBJ whole genome shotgun (WGS) entry which is preliminary data.</text>
</comment>
<organism evidence="5 6">
    <name type="scientific">Niallia taxi</name>
    <dbReference type="NCBI Taxonomy" id="2499688"/>
    <lineage>
        <taxon>Bacteria</taxon>
        <taxon>Bacillati</taxon>
        <taxon>Bacillota</taxon>
        <taxon>Bacilli</taxon>
        <taxon>Bacillales</taxon>
        <taxon>Bacillaceae</taxon>
        <taxon>Niallia</taxon>
    </lineage>
</organism>
<dbReference type="Proteomes" id="UP000288024">
    <property type="component" value="Unassembled WGS sequence"/>
</dbReference>
<feature type="coiled-coil region" evidence="3">
    <location>
        <begin position="182"/>
        <end position="209"/>
    </location>
</feature>
<feature type="region of interest" description="Disordered" evidence="4">
    <location>
        <begin position="1"/>
        <end position="21"/>
    </location>
</feature>
<dbReference type="EMBL" id="RZTZ01000016">
    <property type="protein sequence ID" value="RVT57584.1"/>
    <property type="molecule type" value="Genomic_DNA"/>
</dbReference>
<dbReference type="Pfam" id="PF05816">
    <property type="entry name" value="TelA"/>
    <property type="match status" value="1"/>
</dbReference>
<accession>A0A437K4K5</accession>
<dbReference type="RefSeq" id="WP_127741695.1">
    <property type="nucleotide sequence ID" value="NZ_CP196002.1"/>
</dbReference>
<evidence type="ECO:0000256" key="2">
    <source>
        <dbReference type="PIRNR" id="PIRNR026508"/>
    </source>
</evidence>
<sequence>MTERDDIHLNENLQNRSEEKANSHRLFPVLSDDEMIKAKALSDGLEWSSHHALIRFGHDAQKRLLSFSHTMIDHVQKKDVGEVSSIMKDLMARLDDINPDELSVKKQGFFARIFKRSQSSVQEILSKYQKTSAQIDRLSVRLTRSKNLLISDIHLLEQLYESNKQYFHDLNILIYAAETKLAQVKEHKLPEMRKLAKELQDEMKMQEAEDMEDFADRLEKRIYDLKISRQITIQTAPQIRLIQNTNQTVVEKIQSSVMTAIPLWRNQLSIALTLLRQKHAMETDRSIRNATGNILDKNTEMLKQHAEGSETQQQLLEIAELKDTHKKLLSAIEETIAVQVDGNHTRQKAETELFTVEKELKTALQPDK</sequence>
<evidence type="ECO:0000256" key="1">
    <source>
        <dbReference type="ARBA" id="ARBA00005541"/>
    </source>
</evidence>
<proteinExistence type="inferred from homology"/>